<dbReference type="SMART" id="SM01381">
    <property type="entry name" value="7TM_GPCR_Srsx"/>
    <property type="match status" value="1"/>
</dbReference>
<keyword evidence="2" id="KW-1003">Cell membrane</keyword>
<dbReference type="Gene3D" id="1.20.1070.10">
    <property type="entry name" value="Rhodopsin 7-helix transmembrane proteins"/>
    <property type="match status" value="1"/>
</dbReference>
<dbReference type="InterPro" id="IPR002131">
    <property type="entry name" value="Gphrmn_rcpt_fam"/>
</dbReference>
<feature type="non-terminal residue" evidence="13">
    <location>
        <position position="367"/>
    </location>
</feature>
<dbReference type="PANTHER" id="PTHR24372:SF77">
    <property type="entry name" value="G-PROTEIN COUPLED RECEPTORS FAMILY 1 PROFILE DOMAIN-CONTAINING PROTEIN"/>
    <property type="match status" value="1"/>
</dbReference>
<dbReference type="GeneID" id="6759356"/>
<accession>B3SD31</accession>
<evidence type="ECO:0000256" key="8">
    <source>
        <dbReference type="ARBA" id="ARBA00023136"/>
    </source>
</evidence>
<dbReference type="Pfam" id="PF13855">
    <property type="entry name" value="LRR_8"/>
    <property type="match status" value="1"/>
</dbReference>
<dbReference type="Proteomes" id="UP000009022">
    <property type="component" value="Unassembled WGS sequence"/>
</dbReference>
<feature type="transmembrane region" description="Helical" evidence="11">
    <location>
        <begin position="345"/>
        <end position="365"/>
    </location>
</feature>
<dbReference type="SUPFAM" id="SSF52058">
    <property type="entry name" value="L domain-like"/>
    <property type="match status" value="1"/>
</dbReference>
<dbReference type="PANTHER" id="PTHR24372">
    <property type="entry name" value="GLYCOPROTEIN HORMONE RECEPTOR"/>
    <property type="match status" value="1"/>
</dbReference>
<dbReference type="PhylomeDB" id="B3SD31"/>
<dbReference type="GO" id="GO:0008528">
    <property type="term" value="F:G protein-coupled peptide receptor activity"/>
    <property type="evidence" value="ECO:0000318"/>
    <property type="project" value="GO_Central"/>
</dbReference>
<keyword evidence="5" id="KW-0677">Repeat</keyword>
<feature type="transmembrane region" description="Helical" evidence="11">
    <location>
        <begin position="171"/>
        <end position="193"/>
    </location>
</feature>
<feature type="transmembrane region" description="Helical" evidence="11">
    <location>
        <begin position="262"/>
        <end position="288"/>
    </location>
</feature>
<protein>
    <recommendedName>
        <fullName evidence="12">G-protein coupled receptors family 1 profile domain-containing protein</fullName>
    </recommendedName>
</protein>
<keyword evidence="3" id="KW-0433">Leucine-rich repeat</keyword>
<evidence type="ECO:0000256" key="2">
    <source>
        <dbReference type="ARBA" id="ARBA00022475"/>
    </source>
</evidence>
<dbReference type="AlphaFoldDB" id="B3SD31"/>
<dbReference type="InterPro" id="IPR000276">
    <property type="entry name" value="GPCR_Rhodpsn"/>
</dbReference>
<evidence type="ECO:0000256" key="6">
    <source>
        <dbReference type="ARBA" id="ARBA00022989"/>
    </source>
</evidence>
<sequence length="367" mass="41388">YHARNMAVNNVRKIDSDTFYGLENLKYIKMANNGLTVIQSGAFQNLSNLQKIYSTRQHLCCLVPATVVFCTPFVGRDRFTTCADLLGHTVLQILVWVIGGLALVGNSIVLFIYIFKIKKRNEPVPILLITNLAVSDLLMASYTLIIGSADLRYRGSYAKNAENWLQSSPCLIATFLCCISSLMSVLMMLMISIDRYIYIAFPYSTKRISEDSAKFIIGILWLCSIAFIGLPVAFSINAEGDRRLHAYTSICMASNRTNKFFYGWLLAYTSLTLICWLITCTLYGHMLIVIRRTSTDANNNSSSDADKRIALRLFAIVLTDFISWCPYYIYIIFMISDANAYMPVTFQFAVILALPINSAINPFLYTL</sequence>
<feature type="non-terminal residue" evidence="13">
    <location>
        <position position="1"/>
    </location>
</feature>
<dbReference type="GO" id="GO:0016500">
    <property type="term" value="F:protein-hormone receptor activity"/>
    <property type="evidence" value="ECO:0007669"/>
    <property type="project" value="InterPro"/>
</dbReference>
<dbReference type="GO" id="GO:0005886">
    <property type="term" value="C:plasma membrane"/>
    <property type="evidence" value="ECO:0000318"/>
    <property type="project" value="GO_Central"/>
</dbReference>
<dbReference type="EMBL" id="DS985275">
    <property type="protein sequence ID" value="EDV19368.1"/>
    <property type="molecule type" value="Genomic_DNA"/>
</dbReference>
<dbReference type="PROSITE" id="PS50262">
    <property type="entry name" value="G_PROTEIN_RECEP_F1_2"/>
    <property type="match status" value="1"/>
</dbReference>
<evidence type="ECO:0000256" key="10">
    <source>
        <dbReference type="ARBA" id="ARBA00023224"/>
    </source>
</evidence>
<evidence type="ECO:0000256" key="4">
    <source>
        <dbReference type="ARBA" id="ARBA00022692"/>
    </source>
</evidence>
<dbReference type="HOGENOM" id="CLU_006130_0_0_1"/>
<dbReference type="GO" id="GO:0009755">
    <property type="term" value="P:hormone-mediated signaling pathway"/>
    <property type="evidence" value="ECO:0000318"/>
    <property type="project" value="GO_Central"/>
</dbReference>
<keyword evidence="7" id="KW-0297">G-protein coupled receptor</keyword>
<evidence type="ECO:0000256" key="3">
    <source>
        <dbReference type="ARBA" id="ARBA00022614"/>
    </source>
</evidence>
<name>B3SD31_TRIAD</name>
<evidence type="ECO:0000256" key="7">
    <source>
        <dbReference type="ARBA" id="ARBA00023040"/>
    </source>
</evidence>
<dbReference type="RefSeq" id="XP_002118143.1">
    <property type="nucleotide sequence ID" value="XM_002118107.1"/>
</dbReference>
<dbReference type="InterPro" id="IPR032675">
    <property type="entry name" value="LRR_dom_sf"/>
</dbReference>
<dbReference type="InterPro" id="IPR017452">
    <property type="entry name" value="GPCR_Rhodpsn_7TM"/>
</dbReference>
<feature type="transmembrane region" description="Helical" evidence="11">
    <location>
        <begin position="126"/>
        <end position="151"/>
    </location>
</feature>
<dbReference type="CDD" id="cd14980">
    <property type="entry name" value="7tmA_Glycoprotein_LRR_R-like"/>
    <property type="match status" value="1"/>
</dbReference>
<dbReference type="Gene3D" id="3.80.10.10">
    <property type="entry name" value="Ribonuclease Inhibitor"/>
    <property type="match status" value="1"/>
</dbReference>
<feature type="domain" description="G-protein coupled receptors family 1 profile" evidence="12">
    <location>
        <begin position="105"/>
        <end position="365"/>
    </location>
</feature>
<evidence type="ECO:0000256" key="5">
    <source>
        <dbReference type="ARBA" id="ARBA00022737"/>
    </source>
</evidence>
<dbReference type="PROSITE" id="PS00237">
    <property type="entry name" value="G_PROTEIN_RECEP_F1_1"/>
    <property type="match status" value="1"/>
</dbReference>
<dbReference type="PRINTS" id="PR00373">
    <property type="entry name" value="GLYCHORMONER"/>
</dbReference>
<dbReference type="OMA" id="HARNMAV"/>
<dbReference type="KEGG" id="tad:TRIADDRAFT_733"/>
<keyword evidence="8 11" id="KW-0472">Membrane</keyword>
<evidence type="ECO:0000259" key="12">
    <source>
        <dbReference type="PROSITE" id="PS50262"/>
    </source>
</evidence>
<dbReference type="GO" id="GO:0007189">
    <property type="term" value="P:adenylate cyclase-activating G protein-coupled receptor signaling pathway"/>
    <property type="evidence" value="ECO:0000318"/>
    <property type="project" value="GO_Central"/>
</dbReference>
<gene>
    <name evidence="13" type="ORF">TRIADDRAFT_733</name>
</gene>
<keyword evidence="4 11" id="KW-0812">Transmembrane</keyword>
<feature type="transmembrane region" description="Helical" evidence="11">
    <location>
        <begin position="213"/>
        <end position="234"/>
    </location>
</feature>
<keyword evidence="9" id="KW-0675">Receptor</keyword>
<evidence type="ECO:0000256" key="1">
    <source>
        <dbReference type="ARBA" id="ARBA00004651"/>
    </source>
</evidence>
<organism evidence="13 14">
    <name type="scientific">Trichoplax adhaerens</name>
    <name type="common">Trichoplax reptans</name>
    <dbReference type="NCBI Taxonomy" id="10228"/>
    <lineage>
        <taxon>Eukaryota</taxon>
        <taxon>Metazoa</taxon>
        <taxon>Placozoa</taxon>
        <taxon>Uniplacotomia</taxon>
        <taxon>Trichoplacea</taxon>
        <taxon>Trichoplacidae</taxon>
        <taxon>Trichoplax</taxon>
    </lineage>
</organism>
<reference evidence="13 14" key="1">
    <citation type="journal article" date="2008" name="Nature">
        <title>The Trichoplax genome and the nature of placozoans.</title>
        <authorList>
            <person name="Srivastava M."/>
            <person name="Begovic E."/>
            <person name="Chapman J."/>
            <person name="Putnam N.H."/>
            <person name="Hellsten U."/>
            <person name="Kawashima T."/>
            <person name="Kuo A."/>
            <person name="Mitros T."/>
            <person name="Salamov A."/>
            <person name="Carpenter M.L."/>
            <person name="Signorovitch A.Y."/>
            <person name="Moreno M.A."/>
            <person name="Kamm K."/>
            <person name="Grimwood J."/>
            <person name="Schmutz J."/>
            <person name="Shapiro H."/>
            <person name="Grigoriev I.V."/>
            <person name="Buss L.W."/>
            <person name="Schierwater B."/>
            <person name="Dellaporta S.L."/>
            <person name="Rokhsar D.S."/>
        </authorList>
    </citation>
    <scope>NUCLEOTIDE SEQUENCE [LARGE SCALE GENOMIC DNA]</scope>
    <source>
        <strain evidence="13 14">Grell-BS-1999</strain>
    </source>
</reference>
<feature type="transmembrane region" description="Helical" evidence="11">
    <location>
        <begin position="309"/>
        <end position="333"/>
    </location>
</feature>
<proteinExistence type="predicted"/>
<evidence type="ECO:0000256" key="11">
    <source>
        <dbReference type="SAM" id="Phobius"/>
    </source>
</evidence>
<evidence type="ECO:0000256" key="9">
    <source>
        <dbReference type="ARBA" id="ARBA00023170"/>
    </source>
</evidence>
<dbReference type="PRINTS" id="PR00237">
    <property type="entry name" value="GPCRRHODOPSN"/>
</dbReference>
<dbReference type="InParanoid" id="B3SD31"/>
<evidence type="ECO:0000313" key="13">
    <source>
        <dbReference type="EMBL" id="EDV19368.1"/>
    </source>
</evidence>
<keyword evidence="14" id="KW-1185">Reference proteome</keyword>
<dbReference type="InterPro" id="IPR001611">
    <property type="entry name" value="Leu-rich_rpt"/>
</dbReference>
<dbReference type="eggNOG" id="KOG2087">
    <property type="taxonomic scope" value="Eukaryota"/>
</dbReference>
<dbReference type="Pfam" id="PF00001">
    <property type="entry name" value="7tm_1"/>
    <property type="match status" value="1"/>
</dbReference>
<comment type="subcellular location">
    <subcellularLocation>
        <location evidence="1">Cell membrane</location>
        <topology evidence="1">Multi-pass membrane protein</topology>
    </subcellularLocation>
</comment>
<evidence type="ECO:0000313" key="14">
    <source>
        <dbReference type="Proteomes" id="UP000009022"/>
    </source>
</evidence>
<feature type="transmembrane region" description="Helical" evidence="11">
    <location>
        <begin position="93"/>
        <end position="114"/>
    </location>
</feature>
<dbReference type="SUPFAM" id="SSF81321">
    <property type="entry name" value="Family A G protein-coupled receptor-like"/>
    <property type="match status" value="1"/>
</dbReference>
<dbReference type="FunFam" id="1.20.1070.10:FF:000333">
    <property type="entry name" value="Relaxin receptor 1"/>
    <property type="match status" value="1"/>
</dbReference>
<keyword evidence="10" id="KW-0807">Transducer</keyword>
<dbReference type="OrthoDB" id="2101615at2759"/>
<dbReference type="STRING" id="10228.B3SD31"/>
<dbReference type="FunCoup" id="B3SD31">
    <property type="interactions" value="187"/>
</dbReference>
<dbReference type="CTD" id="6759356"/>
<keyword evidence="6 11" id="KW-1133">Transmembrane helix</keyword>